<gene>
    <name evidence="1" type="ORF">SAMN05443507_12810</name>
</gene>
<dbReference type="EMBL" id="FRAF01000028">
    <property type="protein sequence ID" value="SHK93754.1"/>
    <property type="molecule type" value="Genomic_DNA"/>
</dbReference>
<dbReference type="PROSITE" id="PS51257">
    <property type="entry name" value="PROKAR_LIPOPROTEIN"/>
    <property type="match status" value="1"/>
</dbReference>
<evidence type="ECO:0000313" key="1">
    <source>
        <dbReference type="EMBL" id="SHK93754.1"/>
    </source>
</evidence>
<proteinExistence type="predicted"/>
<dbReference type="InterPro" id="IPR015943">
    <property type="entry name" value="WD40/YVTN_repeat-like_dom_sf"/>
</dbReference>
<sequence>MQKRIWGLTASMLALTCLTVTGCGTMSLINKNGNTLNPTASSDSPHSFKPSRTHRDVNSAKSVVISPLENLKSIYMVNGTTGWANSSRSIFRTTTSGRKWVRVFNSKHILALDAVNSQNAWVITQGSARHVTLNTTSDGGVHWRMDRLSAPWTIVNAQLHVSINSQDSSFGFVMLSGPLDLQTGPQALWRILRGHVSSSPVYQSLHGSIQKIQYATPNEAWATNYFPNPNHKSFSSSLMISTNGGMSWGPVTLSIPHSLLMKDMNNHKTNPKLQASVLAIYPPTWVSHIGFLSVSLTLPYTTRENTVDYQRYFVLYHTVNGAQWKPIWISPDSSLLTDFLTSKKGRAIVFQGKQQELEQTLTGGRTWETVAPIPSTIHPICLKFFGQTGWIVSQSIQSNSLSLWRSQDGGKNWNVVVE</sequence>
<reference evidence="2" key="1">
    <citation type="submission" date="2016-11" db="EMBL/GenBank/DDBJ databases">
        <authorList>
            <person name="Varghese N."/>
            <person name="Submissions S."/>
        </authorList>
    </citation>
    <scope>NUCLEOTIDE SEQUENCE [LARGE SCALE GENOMIC DNA]</scope>
    <source>
        <strain evidence="2">USBA-503</strain>
    </source>
</reference>
<dbReference type="RefSeq" id="WP_072875094.1">
    <property type="nucleotide sequence ID" value="NZ_FRAF01000028.1"/>
</dbReference>
<evidence type="ECO:0008006" key="3">
    <source>
        <dbReference type="Google" id="ProtNLM"/>
    </source>
</evidence>
<dbReference type="Gene3D" id="2.130.10.10">
    <property type="entry name" value="YVTN repeat-like/Quinoprotein amine dehydrogenase"/>
    <property type="match status" value="1"/>
</dbReference>
<protein>
    <recommendedName>
        <fullName evidence="3">Photosynthesis system II assembly factor Ycf48/Hcf136-like domain-containing protein</fullName>
    </recommendedName>
</protein>
<evidence type="ECO:0000313" key="2">
    <source>
        <dbReference type="Proteomes" id="UP000184016"/>
    </source>
</evidence>
<dbReference type="SUPFAM" id="SSF110296">
    <property type="entry name" value="Oligoxyloglucan reducing end-specific cellobiohydrolase"/>
    <property type="match status" value="1"/>
</dbReference>
<dbReference type="AlphaFoldDB" id="A0A1M6WJG6"/>
<organism evidence="1 2">
    <name type="scientific">Alicyclobacillus tolerans</name>
    <dbReference type="NCBI Taxonomy" id="90970"/>
    <lineage>
        <taxon>Bacteria</taxon>
        <taxon>Bacillati</taxon>
        <taxon>Bacillota</taxon>
        <taxon>Bacilli</taxon>
        <taxon>Bacillales</taxon>
        <taxon>Alicyclobacillaceae</taxon>
        <taxon>Alicyclobacillus</taxon>
    </lineage>
</organism>
<dbReference type="Proteomes" id="UP000184016">
    <property type="component" value="Unassembled WGS sequence"/>
</dbReference>
<dbReference type="OrthoDB" id="501835at2"/>
<accession>A0A1M6WJG6</accession>
<name>A0A1M6WJG6_9BACL</name>
<keyword evidence="2" id="KW-1185">Reference proteome</keyword>